<dbReference type="SUPFAM" id="SSF46689">
    <property type="entry name" value="Homeodomain-like"/>
    <property type="match status" value="1"/>
</dbReference>
<evidence type="ECO:0000313" key="4">
    <source>
        <dbReference type="Proteomes" id="UP000018817"/>
    </source>
</evidence>
<evidence type="ECO:0000259" key="2">
    <source>
        <dbReference type="PROSITE" id="PS51253"/>
    </source>
</evidence>
<sequence>MEQTHPSRAPLEQLQVLWSRPMCLRQAFQDWLRECMLLRERLNHLCEDTGGDPWNAHDQVDKVHRRRCGTVQPAGRKASGEPMYVKREAVERPLCYCPMQTRHQEQGHRAVAWINTLRKDGAPVSATMLELQAKETATDYHVSPFMASWHWRKGFMKRHRLSIRARTRQGQVSL</sequence>
<dbReference type="InterPro" id="IPR009057">
    <property type="entry name" value="Homeodomain-like_sf"/>
</dbReference>
<dbReference type="VEuPathDB" id="FungiDB:PPTG_03155"/>
<accession>W2R3Q9</accession>
<feature type="domain" description="HTH CENPB-type" evidence="2">
    <location>
        <begin position="94"/>
        <end position="165"/>
    </location>
</feature>
<dbReference type="AlphaFoldDB" id="W2R3Q9"/>
<dbReference type="PROSITE" id="PS51253">
    <property type="entry name" value="HTH_CENPB"/>
    <property type="match status" value="1"/>
</dbReference>
<dbReference type="EMBL" id="KI669564">
    <property type="protein sequence ID" value="ETN20067.1"/>
    <property type="molecule type" value="Genomic_DNA"/>
</dbReference>
<reference evidence="4" key="1">
    <citation type="submission" date="2011-12" db="EMBL/GenBank/DDBJ databases">
        <authorList>
            <consortium name="The Broad Institute Genome Sequencing Platform"/>
            <person name="Russ C."/>
            <person name="Tyler B."/>
            <person name="Panabieres F."/>
            <person name="Shan W."/>
            <person name="Tripathy S."/>
            <person name="Grunwald N."/>
            <person name="Machado M."/>
            <person name="Young S.K."/>
            <person name="Zeng Q."/>
            <person name="Gargeya S."/>
            <person name="Fitzgerald M."/>
            <person name="Haas B."/>
            <person name="Abouelleil A."/>
            <person name="Alvarado L."/>
            <person name="Arachchi H.M."/>
            <person name="Berlin A."/>
            <person name="Chapman S.B."/>
            <person name="Gearin G."/>
            <person name="Goldberg J."/>
            <person name="Griggs A."/>
            <person name="Gujja S."/>
            <person name="Hansen M."/>
            <person name="Heiman D."/>
            <person name="Howarth C."/>
            <person name="Larimer J."/>
            <person name="Lui A."/>
            <person name="MacDonald P.J.P."/>
            <person name="McCowen C."/>
            <person name="Montmayeur A."/>
            <person name="Murphy C."/>
            <person name="Neiman D."/>
            <person name="Pearson M."/>
            <person name="Priest M."/>
            <person name="Roberts A."/>
            <person name="Saif S."/>
            <person name="Shea T."/>
            <person name="Sisk P."/>
            <person name="Stolte C."/>
            <person name="Sykes S."/>
            <person name="Wortman J."/>
            <person name="Nusbaum C."/>
            <person name="Birren B."/>
        </authorList>
    </citation>
    <scope>NUCLEOTIDE SEQUENCE [LARGE SCALE GENOMIC DNA]</scope>
    <source>
        <strain evidence="4">INRA-310</strain>
    </source>
</reference>
<gene>
    <name evidence="3" type="ORF">PPTG_03155</name>
</gene>
<dbReference type="RefSeq" id="XP_008894078.1">
    <property type="nucleotide sequence ID" value="XM_008895830.1"/>
</dbReference>
<dbReference type="InterPro" id="IPR006600">
    <property type="entry name" value="HTH_CenpB_DNA-bd_dom"/>
</dbReference>
<keyword evidence="1" id="KW-0238">DNA-binding</keyword>
<dbReference type="Proteomes" id="UP000018817">
    <property type="component" value="Unassembled WGS sequence"/>
</dbReference>
<organism evidence="3 4">
    <name type="scientific">Phytophthora nicotianae (strain INRA-310)</name>
    <name type="common">Phytophthora parasitica</name>
    <dbReference type="NCBI Taxonomy" id="761204"/>
    <lineage>
        <taxon>Eukaryota</taxon>
        <taxon>Sar</taxon>
        <taxon>Stramenopiles</taxon>
        <taxon>Oomycota</taxon>
        <taxon>Peronosporomycetes</taxon>
        <taxon>Peronosporales</taxon>
        <taxon>Peronosporaceae</taxon>
        <taxon>Phytophthora</taxon>
    </lineage>
</organism>
<evidence type="ECO:0000256" key="1">
    <source>
        <dbReference type="ARBA" id="ARBA00023125"/>
    </source>
</evidence>
<reference evidence="3 4" key="2">
    <citation type="submission" date="2013-11" db="EMBL/GenBank/DDBJ databases">
        <title>The Genome Sequence of Phytophthora parasitica INRA-310.</title>
        <authorList>
            <consortium name="The Broad Institute Genomics Platform"/>
            <person name="Russ C."/>
            <person name="Tyler B."/>
            <person name="Panabieres F."/>
            <person name="Shan W."/>
            <person name="Tripathy S."/>
            <person name="Grunwald N."/>
            <person name="Machado M."/>
            <person name="Johnson C.S."/>
            <person name="Arredondo F."/>
            <person name="Hong C."/>
            <person name="Coffey M."/>
            <person name="Young S.K."/>
            <person name="Zeng Q."/>
            <person name="Gargeya S."/>
            <person name="Fitzgerald M."/>
            <person name="Abouelleil A."/>
            <person name="Alvarado L."/>
            <person name="Chapman S.B."/>
            <person name="Gainer-Dewar J."/>
            <person name="Goldberg J."/>
            <person name="Griggs A."/>
            <person name="Gujja S."/>
            <person name="Hansen M."/>
            <person name="Howarth C."/>
            <person name="Imamovic A."/>
            <person name="Ireland A."/>
            <person name="Larimer J."/>
            <person name="McCowan C."/>
            <person name="Murphy C."/>
            <person name="Pearson M."/>
            <person name="Poon T.W."/>
            <person name="Priest M."/>
            <person name="Roberts A."/>
            <person name="Saif S."/>
            <person name="Shea T."/>
            <person name="Sykes S."/>
            <person name="Wortman J."/>
            <person name="Nusbaum C."/>
            <person name="Birren B."/>
        </authorList>
    </citation>
    <scope>NUCLEOTIDE SEQUENCE [LARGE SCALE GENOMIC DNA]</scope>
    <source>
        <strain evidence="3 4">INRA-310</strain>
    </source>
</reference>
<dbReference type="Gene3D" id="1.10.10.60">
    <property type="entry name" value="Homeodomain-like"/>
    <property type="match status" value="1"/>
</dbReference>
<dbReference type="GO" id="GO:0003677">
    <property type="term" value="F:DNA binding"/>
    <property type="evidence" value="ECO:0007669"/>
    <property type="project" value="UniProtKB-KW"/>
</dbReference>
<protein>
    <recommendedName>
        <fullName evidence="2">HTH CENPB-type domain-containing protein</fullName>
    </recommendedName>
</protein>
<proteinExistence type="predicted"/>
<evidence type="ECO:0000313" key="3">
    <source>
        <dbReference type="EMBL" id="ETN20067.1"/>
    </source>
</evidence>
<dbReference type="GeneID" id="20173347"/>
<name>W2R3Q9_PHYN3</name>
<dbReference type="Pfam" id="PF03221">
    <property type="entry name" value="HTH_Tnp_Tc5"/>
    <property type="match status" value="1"/>
</dbReference>